<dbReference type="Pfam" id="PF13649">
    <property type="entry name" value="Methyltransf_25"/>
    <property type="match status" value="1"/>
</dbReference>
<dbReference type="InterPro" id="IPR029063">
    <property type="entry name" value="SAM-dependent_MTases_sf"/>
</dbReference>
<evidence type="ECO:0000313" key="6">
    <source>
        <dbReference type="Proteomes" id="UP000221011"/>
    </source>
</evidence>
<evidence type="ECO:0000313" key="5">
    <source>
        <dbReference type="EMBL" id="ATL25377.1"/>
    </source>
</evidence>
<keyword evidence="1 5" id="KW-0489">Methyltransferase</keyword>
<evidence type="ECO:0000256" key="2">
    <source>
        <dbReference type="ARBA" id="ARBA00022679"/>
    </source>
</evidence>
<dbReference type="Proteomes" id="UP000221011">
    <property type="component" value="Chromosome"/>
</dbReference>
<dbReference type="InterPro" id="IPR041698">
    <property type="entry name" value="Methyltransf_25"/>
</dbReference>
<dbReference type="Gene3D" id="3.40.50.150">
    <property type="entry name" value="Vaccinia Virus protein VP39"/>
    <property type="match status" value="1"/>
</dbReference>
<dbReference type="PANTHER" id="PTHR43464">
    <property type="entry name" value="METHYLTRANSFERASE"/>
    <property type="match status" value="1"/>
</dbReference>
<feature type="domain" description="Methyltransferase" evidence="4">
    <location>
        <begin position="52"/>
        <end position="146"/>
    </location>
</feature>
<dbReference type="RefSeq" id="WP_098240498.1">
    <property type="nucleotide sequence ID" value="NZ_CP022685.1"/>
</dbReference>
<keyword evidence="6" id="KW-1185">Reference proteome</keyword>
<sequence>MPPHGEATVPLRSLSAAEWDHTYGSTNPGWDEEPPPVLGELLAEHAPPPAHVLDVGCGLGTTARWLAERSYTVTACDFSPRAITEARRRTPAGAAVRYEVLDVTGQPPPLESFPVVLDRGVLHTCPTHRERRTFAAAMARMCRPDGLWLHVGAAALDEEDALHQSNGPSWTTEETFRAAVTPWFTVLDHRISDFGRRRGVTDWAARYVVLQRREH</sequence>
<dbReference type="EMBL" id="CP022685">
    <property type="protein sequence ID" value="ATL25377.1"/>
    <property type="molecule type" value="Genomic_DNA"/>
</dbReference>
<dbReference type="PANTHER" id="PTHR43464:SF19">
    <property type="entry name" value="UBIQUINONE BIOSYNTHESIS O-METHYLTRANSFERASE, MITOCHONDRIAL"/>
    <property type="match status" value="1"/>
</dbReference>
<organism evidence="5 6">
    <name type="scientific">Streptomyces formicae</name>
    <dbReference type="NCBI Taxonomy" id="1616117"/>
    <lineage>
        <taxon>Bacteria</taxon>
        <taxon>Bacillati</taxon>
        <taxon>Actinomycetota</taxon>
        <taxon>Actinomycetes</taxon>
        <taxon>Kitasatosporales</taxon>
        <taxon>Streptomycetaceae</taxon>
        <taxon>Streptomyces</taxon>
    </lineage>
</organism>
<evidence type="ECO:0000256" key="1">
    <source>
        <dbReference type="ARBA" id="ARBA00022603"/>
    </source>
</evidence>
<name>A0A291Q1J2_9ACTN</name>
<keyword evidence="3" id="KW-0949">S-adenosyl-L-methionine</keyword>
<dbReference type="GO" id="GO:0008168">
    <property type="term" value="F:methyltransferase activity"/>
    <property type="evidence" value="ECO:0007669"/>
    <property type="project" value="UniProtKB-KW"/>
</dbReference>
<dbReference type="CDD" id="cd02440">
    <property type="entry name" value="AdoMet_MTases"/>
    <property type="match status" value="1"/>
</dbReference>
<dbReference type="GO" id="GO:0032259">
    <property type="term" value="P:methylation"/>
    <property type="evidence" value="ECO:0007669"/>
    <property type="project" value="UniProtKB-KW"/>
</dbReference>
<dbReference type="KEGG" id="sfk:KY5_0359"/>
<gene>
    <name evidence="5" type="ORF">KY5_0359</name>
</gene>
<proteinExistence type="predicted"/>
<keyword evidence="2 5" id="KW-0808">Transferase</keyword>
<dbReference type="AlphaFoldDB" id="A0A291Q1J2"/>
<protein>
    <submittedName>
        <fullName evidence="5">Methyltransferase</fullName>
    </submittedName>
</protein>
<accession>A0A291Q1J2</accession>
<evidence type="ECO:0000256" key="3">
    <source>
        <dbReference type="ARBA" id="ARBA00022691"/>
    </source>
</evidence>
<evidence type="ECO:0000259" key="4">
    <source>
        <dbReference type="Pfam" id="PF13649"/>
    </source>
</evidence>
<reference evidence="5 6" key="1">
    <citation type="submission" date="2017-08" db="EMBL/GenBank/DDBJ databases">
        <title>Complete Genome Sequence of Streptomyces formicae KY5, the formicamycin producer.</title>
        <authorList>
            <person name="Holmes N.A."/>
            <person name="Devine R."/>
            <person name="Qin Z."/>
            <person name="Seipke R.F."/>
            <person name="Wilkinson B."/>
            <person name="Hutchings M.I."/>
        </authorList>
    </citation>
    <scope>NUCLEOTIDE SEQUENCE [LARGE SCALE GENOMIC DNA]</scope>
    <source>
        <strain evidence="5 6">KY5</strain>
    </source>
</reference>
<dbReference type="SUPFAM" id="SSF53335">
    <property type="entry name" value="S-adenosyl-L-methionine-dependent methyltransferases"/>
    <property type="match status" value="1"/>
</dbReference>